<dbReference type="AlphaFoldDB" id="A0A2K9MH95"/>
<evidence type="ECO:0000313" key="6">
    <source>
        <dbReference type="Proteomes" id="UP000234882"/>
    </source>
</evidence>
<dbReference type="InterPro" id="IPR000760">
    <property type="entry name" value="Inositol_monophosphatase-like"/>
</dbReference>
<comment type="similarity">
    <text evidence="1">Belongs to the inositol monophosphatase superfamily.</text>
</comment>
<feature type="binding site" evidence="4">
    <location>
        <position position="87"/>
    </location>
    <ligand>
        <name>Mg(2+)</name>
        <dbReference type="ChEBI" id="CHEBI:18420"/>
        <label>1</label>
        <note>catalytic</note>
    </ligand>
</feature>
<comment type="cofactor">
    <cofactor evidence="4">
        <name>Mg(2+)</name>
        <dbReference type="ChEBI" id="CHEBI:18420"/>
    </cofactor>
</comment>
<evidence type="ECO:0000256" key="1">
    <source>
        <dbReference type="ARBA" id="ARBA00009759"/>
    </source>
</evidence>
<dbReference type="GO" id="GO:0006020">
    <property type="term" value="P:inositol metabolic process"/>
    <property type="evidence" value="ECO:0007669"/>
    <property type="project" value="TreeGrafter"/>
</dbReference>
<protein>
    <submittedName>
        <fullName evidence="5">3'(2'),5'-bisphosphate nucleotidase CysQ</fullName>
    </submittedName>
</protein>
<feature type="binding site" evidence="4">
    <location>
        <position position="206"/>
    </location>
    <ligand>
        <name>Mg(2+)</name>
        <dbReference type="ChEBI" id="CHEBI:18420"/>
        <label>1</label>
        <note>catalytic</note>
    </ligand>
</feature>
<dbReference type="PROSITE" id="PS00630">
    <property type="entry name" value="IMP_2"/>
    <property type="match status" value="1"/>
</dbReference>
<dbReference type="GO" id="GO:0008934">
    <property type="term" value="F:inositol monophosphate 1-phosphatase activity"/>
    <property type="evidence" value="ECO:0007669"/>
    <property type="project" value="TreeGrafter"/>
</dbReference>
<dbReference type="EMBL" id="CP025583">
    <property type="protein sequence ID" value="AUM75019.1"/>
    <property type="molecule type" value="Genomic_DNA"/>
</dbReference>
<dbReference type="GO" id="GO:0007165">
    <property type="term" value="P:signal transduction"/>
    <property type="evidence" value="ECO:0007669"/>
    <property type="project" value="TreeGrafter"/>
</dbReference>
<feature type="binding site" evidence="4">
    <location>
        <position position="85"/>
    </location>
    <ligand>
        <name>Mg(2+)</name>
        <dbReference type="ChEBI" id="CHEBI:18420"/>
        <label>1</label>
        <note>catalytic</note>
    </ligand>
</feature>
<dbReference type="GO" id="GO:0046854">
    <property type="term" value="P:phosphatidylinositol phosphate biosynthetic process"/>
    <property type="evidence" value="ECO:0007669"/>
    <property type="project" value="InterPro"/>
</dbReference>
<dbReference type="GO" id="GO:0046872">
    <property type="term" value="F:metal ion binding"/>
    <property type="evidence" value="ECO:0007669"/>
    <property type="project" value="UniProtKB-KW"/>
</dbReference>
<dbReference type="RefSeq" id="WP_101500364.1">
    <property type="nucleotide sequence ID" value="NZ_CP025583.1"/>
</dbReference>
<evidence type="ECO:0000256" key="2">
    <source>
        <dbReference type="ARBA" id="ARBA00022723"/>
    </source>
</evidence>
<dbReference type="Pfam" id="PF00459">
    <property type="entry name" value="Inositol_P"/>
    <property type="match status" value="1"/>
</dbReference>
<keyword evidence="6" id="KW-1185">Reference proteome</keyword>
<dbReference type="CDD" id="cd01638">
    <property type="entry name" value="CysQ"/>
    <property type="match status" value="1"/>
</dbReference>
<dbReference type="OrthoDB" id="9785695at2"/>
<dbReference type="PANTHER" id="PTHR20854:SF4">
    <property type="entry name" value="INOSITOL-1-MONOPHOSPHATASE-RELATED"/>
    <property type="match status" value="1"/>
</dbReference>
<dbReference type="KEGG" id="paru:CYR75_12660"/>
<evidence type="ECO:0000256" key="3">
    <source>
        <dbReference type="ARBA" id="ARBA00022842"/>
    </source>
</evidence>
<accession>A0A2K9MH95</accession>
<dbReference type="SUPFAM" id="SSF56655">
    <property type="entry name" value="Carbohydrate phosphatase"/>
    <property type="match status" value="1"/>
</dbReference>
<dbReference type="PANTHER" id="PTHR20854">
    <property type="entry name" value="INOSITOL MONOPHOSPHATASE"/>
    <property type="match status" value="1"/>
</dbReference>
<organism evidence="5 6">
    <name type="scientific">Paracoccus jeotgali</name>
    <dbReference type="NCBI Taxonomy" id="2065379"/>
    <lineage>
        <taxon>Bacteria</taxon>
        <taxon>Pseudomonadati</taxon>
        <taxon>Pseudomonadota</taxon>
        <taxon>Alphaproteobacteria</taxon>
        <taxon>Rhodobacterales</taxon>
        <taxon>Paracoccaceae</taxon>
        <taxon>Paracoccus</taxon>
    </lineage>
</organism>
<dbReference type="InterPro" id="IPR020550">
    <property type="entry name" value="Inositol_monophosphatase_CS"/>
</dbReference>
<dbReference type="Gene3D" id="3.30.540.10">
    <property type="entry name" value="Fructose-1,6-Bisphosphatase, subunit A, domain 1"/>
    <property type="match status" value="1"/>
</dbReference>
<name>A0A2K9MH95_9RHOB</name>
<dbReference type="Gene3D" id="3.40.190.80">
    <property type="match status" value="1"/>
</dbReference>
<evidence type="ECO:0000313" key="5">
    <source>
        <dbReference type="EMBL" id="AUM75019.1"/>
    </source>
</evidence>
<feature type="binding site" evidence="4">
    <location>
        <position position="88"/>
    </location>
    <ligand>
        <name>Mg(2+)</name>
        <dbReference type="ChEBI" id="CHEBI:18420"/>
        <label>1</label>
        <note>catalytic</note>
    </ligand>
</feature>
<dbReference type="PRINTS" id="PR00377">
    <property type="entry name" value="IMPHPHTASES"/>
</dbReference>
<reference evidence="6" key="1">
    <citation type="submission" date="2017-12" db="EMBL/GenBank/DDBJ databases">
        <title>Genomic analysis of Paracoccus sp. CBA4604.</title>
        <authorList>
            <person name="Roh S.W."/>
            <person name="Kim J.Y."/>
            <person name="Kim J.S."/>
        </authorList>
    </citation>
    <scope>NUCLEOTIDE SEQUENCE [LARGE SCALE GENOMIC DNA]</scope>
    <source>
        <strain evidence="6">CBA4604</strain>
    </source>
</reference>
<keyword evidence="2 4" id="KW-0479">Metal-binding</keyword>
<proteinExistence type="inferred from homology"/>
<keyword evidence="3 4" id="KW-0460">Magnesium</keyword>
<sequence length="263" mass="28538">MPAPDLTLLLDAARGAGEIAQRYWRQEPQVWEKDHGAGPVSEADLAVNDFLRDHLTGARPNHGWLSEESPDEPSRLDATSCFIVDPIDGTRAFIDGQQGFSHSLAVTTGDRVTAAVVHLPILGLTYAAVPDGPATLNGQPIHVREATLETADILAGRPVMEPGFWRDHQAPPFKRSFRPSLAWRLCLVAEGRFDATLSFRAAWEWDIAAGSLIAERAGARVTNRHGRAMQFNSPDARVDGIVIAAPALHAELRGAMVAPIRPV</sequence>
<evidence type="ECO:0000256" key="4">
    <source>
        <dbReference type="PIRSR" id="PIRSR600760-2"/>
    </source>
</evidence>
<feature type="binding site" evidence="4">
    <location>
        <position position="67"/>
    </location>
    <ligand>
        <name>Mg(2+)</name>
        <dbReference type="ChEBI" id="CHEBI:18420"/>
        <label>1</label>
        <note>catalytic</note>
    </ligand>
</feature>
<gene>
    <name evidence="5" type="ORF">CYR75_12660</name>
</gene>
<dbReference type="Proteomes" id="UP000234882">
    <property type="component" value="Chromosome"/>
</dbReference>